<dbReference type="Gene3D" id="3.20.20.370">
    <property type="entry name" value="Glycoside hydrolase/deacetylase"/>
    <property type="match status" value="1"/>
</dbReference>
<evidence type="ECO:0000256" key="5">
    <source>
        <dbReference type="ARBA" id="ARBA00032976"/>
    </source>
</evidence>
<feature type="domain" description="NodB homology" evidence="6">
    <location>
        <begin position="83"/>
        <end position="340"/>
    </location>
</feature>
<dbReference type="InterPro" id="IPR051398">
    <property type="entry name" value="Polysacch_Deacetylase"/>
</dbReference>
<dbReference type="PANTHER" id="PTHR34216">
    <property type="match status" value="1"/>
</dbReference>
<keyword evidence="8" id="KW-1185">Reference proteome</keyword>
<evidence type="ECO:0000313" key="7">
    <source>
        <dbReference type="EMBL" id="NBN79399.1"/>
    </source>
</evidence>
<accession>A0A7X5F4K0</accession>
<dbReference type="Pfam" id="PF01522">
    <property type="entry name" value="Polysacc_deac_1"/>
    <property type="match status" value="2"/>
</dbReference>
<gene>
    <name evidence="7" type="ORF">GWI72_14070</name>
</gene>
<dbReference type="EMBL" id="JAABLQ010000001">
    <property type="protein sequence ID" value="NBN79399.1"/>
    <property type="molecule type" value="Genomic_DNA"/>
</dbReference>
<proteinExistence type="inferred from homology"/>
<dbReference type="Proteomes" id="UP000586722">
    <property type="component" value="Unassembled WGS sequence"/>
</dbReference>
<evidence type="ECO:0000259" key="6">
    <source>
        <dbReference type="PROSITE" id="PS51677"/>
    </source>
</evidence>
<sequence>MVRAGLSVAATASGVSRLLARRYAGRGVILMFHEFTRSPRALLGQGCHIDDFDAILTALRAAGRDFVSLDEALERCADPAAAPFAVLTFDDGYRSNIELALPVMERHGAPATIFVPTGMVTRDINAWWLGLRQLALDLAQIDMEPMGERLVTGTWAEKKAALDRMTAWVWADFARASLLPEIFRGHGIALADVVDLHVLDAAGIVAADRHPLLRIEAHTTTHRALRLLDEDALRADIGANKIFLEELLQRPVRWFAYPYGRPSIGGTREAEVVRSLGFRGAVTTDPGGLFPAHHTQSFLLPRQNGEVRLAPVAHARAGADGLFRALASRGGTPCLLPGDF</sequence>
<evidence type="ECO:0000256" key="2">
    <source>
        <dbReference type="ARBA" id="ARBA00010973"/>
    </source>
</evidence>
<protein>
    <recommendedName>
        <fullName evidence="3">Chitooligosaccharide deacetylase</fullName>
    </recommendedName>
    <alternativeName>
        <fullName evidence="5">Nodulation protein B</fullName>
    </alternativeName>
</protein>
<evidence type="ECO:0000256" key="3">
    <source>
        <dbReference type="ARBA" id="ARBA00020071"/>
    </source>
</evidence>
<organism evidence="7 8">
    <name type="scientific">Pannonibacter tanglangensis</name>
    <dbReference type="NCBI Taxonomy" id="2750084"/>
    <lineage>
        <taxon>Bacteria</taxon>
        <taxon>Pseudomonadati</taxon>
        <taxon>Pseudomonadota</taxon>
        <taxon>Alphaproteobacteria</taxon>
        <taxon>Hyphomicrobiales</taxon>
        <taxon>Stappiaceae</taxon>
        <taxon>Pannonibacter</taxon>
    </lineage>
</organism>
<reference evidence="8" key="1">
    <citation type="submission" date="2020-01" db="EMBL/GenBank/DDBJ databases">
        <authorList>
            <person name="Fang Y."/>
            <person name="Sun R."/>
            <person name="Nie L."/>
            <person name="He J."/>
            <person name="Hao L."/>
            <person name="Wang L."/>
            <person name="Su S."/>
            <person name="Lv E."/>
            <person name="Zhang Z."/>
            <person name="Xie R."/>
            <person name="Liu H."/>
        </authorList>
    </citation>
    <scope>NUCLEOTIDE SEQUENCE [LARGE SCALE GENOMIC DNA]</scope>
    <source>
        <strain evidence="8">XCT-53</strain>
    </source>
</reference>
<dbReference type="InterPro" id="IPR002509">
    <property type="entry name" value="NODB_dom"/>
</dbReference>
<keyword evidence="4" id="KW-0732">Signal</keyword>
<evidence type="ECO:0000256" key="1">
    <source>
        <dbReference type="ARBA" id="ARBA00003236"/>
    </source>
</evidence>
<evidence type="ECO:0000313" key="8">
    <source>
        <dbReference type="Proteomes" id="UP000586722"/>
    </source>
</evidence>
<dbReference type="AlphaFoldDB" id="A0A7X5F4K0"/>
<comment type="caution">
    <text evidence="7">The sequence shown here is derived from an EMBL/GenBank/DDBJ whole genome shotgun (WGS) entry which is preliminary data.</text>
</comment>
<dbReference type="InterPro" id="IPR011330">
    <property type="entry name" value="Glyco_hydro/deAcase_b/a-brl"/>
</dbReference>
<dbReference type="SUPFAM" id="SSF88713">
    <property type="entry name" value="Glycoside hydrolase/deacetylase"/>
    <property type="match status" value="1"/>
</dbReference>
<comment type="function">
    <text evidence="1">Is involved in generating a small heat-stable compound (Nod), an acylated oligomer of N-acetylglucosamine, that stimulates mitosis in various plant protoplasts.</text>
</comment>
<dbReference type="PANTHER" id="PTHR34216:SF7">
    <property type="entry name" value="POLY-BETA-1,6-N-ACETYL-D-GLUCOSAMINE N-DEACETYLASE"/>
    <property type="match status" value="1"/>
</dbReference>
<dbReference type="GO" id="GO:0016810">
    <property type="term" value="F:hydrolase activity, acting on carbon-nitrogen (but not peptide) bonds"/>
    <property type="evidence" value="ECO:0007669"/>
    <property type="project" value="InterPro"/>
</dbReference>
<comment type="similarity">
    <text evidence="2">Belongs to the polysaccharide deacetylase family.</text>
</comment>
<evidence type="ECO:0000256" key="4">
    <source>
        <dbReference type="ARBA" id="ARBA00022729"/>
    </source>
</evidence>
<name>A0A7X5F4K0_9HYPH</name>
<dbReference type="PROSITE" id="PS51677">
    <property type="entry name" value="NODB"/>
    <property type="match status" value="1"/>
</dbReference>
<dbReference type="GO" id="GO:0005975">
    <property type="term" value="P:carbohydrate metabolic process"/>
    <property type="evidence" value="ECO:0007669"/>
    <property type="project" value="InterPro"/>
</dbReference>